<proteinExistence type="predicted"/>
<evidence type="ECO:0000313" key="2">
    <source>
        <dbReference type="EMBL" id="WCO67058.1"/>
    </source>
</evidence>
<dbReference type="PANTHER" id="PTHR30319:SF1">
    <property type="entry name" value="TRANSCRIPTIONAL REPRESSOR PAAX"/>
    <property type="match status" value="1"/>
</dbReference>
<accession>A0AAF0BVI2</accession>
<organism evidence="2 3">
    <name type="scientific">Iamia majanohamensis</name>
    <dbReference type="NCBI Taxonomy" id="467976"/>
    <lineage>
        <taxon>Bacteria</taxon>
        <taxon>Bacillati</taxon>
        <taxon>Actinomycetota</taxon>
        <taxon>Acidimicrobiia</taxon>
        <taxon>Acidimicrobiales</taxon>
        <taxon>Iamiaceae</taxon>
        <taxon>Iamia</taxon>
    </lineage>
</organism>
<gene>
    <name evidence="2" type="ORF">PO878_21445</name>
</gene>
<keyword evidence="3" id="KW-1185">Reference proteome</keyword>
<dbReference type="RefSeq" id="WP_272736580.1">
    <property type="nucleotide sequence ID" value="NZ_CP116942.1"/>
</dbReference>
<dbReference type="Gene3D" id="1.10.10.10">
    <property type="entry name" value="Winged helix-like DNA-binding domain superfamily/Winged helix DNA-binding domain"/>
    <property type="match status" value="1"/>
</dbReference>
<dbReference type="AlphaFoldDB" id="A0AAF0BVI2"/>
<dbReference type="InterPro" id="IPR012906">
    <property type="entry name" value="PaaX-like_N"/>
</dbReference>
<sequence length="272" mass="29482">MSEPSGPWRPEEEPALPARSVVASTLLGVRPPRLPTAILVRSCGLFGIRPGTARVAISRMAAAGELVADDDGYALGPDLRARQARQDLSRQGTTTAWDPDRDGWHQLVVTGEARAAADRTALRRAARALRLAELREGVWLRPANLDLTDQPDALAVAEAQCLRLRAHPDGDGAALAGRLWDLAGWARRARRLVAALDASRPALEGHDLDALPHGFVLSAASLRHLQSDPLLPAALLPSGWPGPDLRRTWEGWNRAFLGVWADWYRAEQADSA</sequence>
<evidence type="ECO:0000259" key="1">
    <source>
        <dbReference type="Pfam" id="PF07848"/>
    </source>
</evidence>
<dbReference type="Gene3D" id="1.20.58.1460">
    <property type="match status" value="1"/>
</dbReference>
<evidence type="ECO:0000313" key="3">
    <source>
        <dbReference type="Proteomes" id="UP001216390"/>
    </source>
</evidence>
<dbReference type="KEGG" id="ima:PO878_21445"/>
<reference evidence="2" key="1">
    <citation type="submission" date="2023-01" db="EMBL/GenBank/DDBJ databases">
        <title>The diversity of Class Acidimicrobiia in South China Sea sediment environments and the proposal of Iamia marina sp. nov., a novel species of the genus Iamia.</title>
        <authorList>
            <person name="He Y."/>
            <person name="Tian X."/>
        </authorList>
    </citation>
    <scope>NUCLEOTIDE SEQUENCE</scope>
    <source>
        <strain evidence="2">DSM 19957</strain>
    </source>
</reference>
<dbReference type="PANTHER" id="PTHR30319">
    <property type="entry name" value="PHENYLACETIC ACID REGULATOR-RELATED TRANSCRIPTIONAL REPRESSOR"/>
    <property type="match status" value="1"/>
</dbReference>
<feature type="domain" description="Transcriptional repressor PaaX-like N-terminal" evidence="1">
    <location>
        <begin position="18"/>
        <end position="75"/>
    </location>
</feature>
<dbReference type="Gene3D" id="3.30.70.2650">
    <property type="match status" value="1"/>
</dbReference>
<name>A0AAF0BVI2_9ACTN</name>
<dbReference type="InterPro" id="IPR036388">
    <property type="entry name" value="WH-like_DNA-bd_sf"/>
</dbReference>
<dbReference type="EMBL" id="CP116942">
    <property type="protein sequence ID" value="WCO67058.1"/>
    <property type="molecule type" value="Genomic_DNA"/>
</dbReference>
<dbReference type="Pfam" id="PF07848">
    <property type="entry name" value="PaaX"/>
    <property type="match status" value="1"/>
</dbReference>
<protein>
    <submittedName>
        <fullName evidence="2">PaaX family transcriptional regulator C-terminal domain-containing protein</fullName>
    </submittedName>
</protein>
<dbReference type="GO" id="GO:0006351">
    <property type="term" value="P:DNA-templated transcription"/>
    <property type="evidence" value="ECO:0007669"/>
    <property type="project" value="TreeGrafter"/>
</dbReference>
<dbReference type="Proteomes" id="UP001216390">
    <property type="component" value="Chromosome"/>
</dbReference>